<dbReference type="AlphaFoldDB" id="A0A8J6ZD93"/>
<feature type="domain" description="Methyltransferase" evidence="3">
    <location>
        <begin position="40"/>
        <end position="129"/>
    </location>
</feature>
<protein>
    <submittedName>
        <fullName evidence="4">Methyltransferase domain-containing protein</fullName>
    </submittedName>
</protein>
<dbReference type="InterPro" id="IPR029063">
    <property type="entry name" value="SAM-dependent_MTases_sf"/>
</dbReference>
<comment type="caution">
    <text evidence="4">The sequence shown here is derived from an EMBL/GenBank/DDBJ whole genome shotgun (WGS) entry which is preliminary data.</text>
</comment>
<accession>A0A8J6ZD93</accession>
<name>A0A8J6ZD93_9RHOB</name>
<keyword evidence="2" id="KW-0808">Transferase</keyword>
<dbReference type="InterPro" id="IPR041698">
    <property type="entry name" value="Methyltransf_25"/>
</dbReference>
<dbReference type="InterPro" id="IPR023149">
    <property type="entry name" value="Trans_acon_MeTrfase_C"/>
</dbReference>
<reference evidence="4" key="1">
    <citation type="submission" date="2020-09" db="EMBL/GenBank/DDBJ databases">
        <title>A novel bacterium of genus Mangrovicoccus, isolated from South China Sea.</title>
        <authorList>
            <person name="Huang H."/>
            <person name="Mo K."/>
            <person name="Hu Y."/>
        </authorList>
    </citation>
    <scope>NUCLEOTIDE SEQUENCE</scope>
    <source>
        <strain evidence="4">HB182678</strain>
    </source>
</reference>
<evidence type="ECO:0000313" key="4">
    <source>
        <dbReference type="EMBL" id="MBE3640001.1"/>
    </source>
</evidence>
<dbReference type="Gene3D" id="1.10.150.290">
    <property type="entry name" value="S-adenosyl-L-methionine-dependent methyltransferases"/>
    <property type="match status" value="1"/>
</dbReference>
<keyword evidence="5" id="KW-1185">Reference proteome</keyword>
<organism evidence="4 5">
    <name type="scientific">Mangrovicoccus algicola</name>
    <dbReference type="NCBI Taxonomy" id="2771008"/>
    <lineage>
        <taxon>Bacteria</taxon>
        <taxon>Pseudomonadati</taxon>
        <taxon>Pseudomonadota</taxon>
        <taxon>Alphaproteobacteria</taxon>
        <taxon>Rhodobacterales</taxon>
        <taxon>Paracoccaceae</taxon>
        <taxon>Mangrovicoccus</taxon>
    </lineage>
</organism>
<dbReference type="CDD" id="cd02440">
    <property type="entry name" value="AdoMet_MTases"/>
    <property type="match status" value="1"/>
</dbReference>
<evidence type="ECO:0000259" key="3">
    <source>
        <dbReference type="Pfam" id="PF13649"/>
    </source>
</evidence>
<dbReference type="GO" id="GO:0030798">
    <property type="term" value="F:trans-aconitate 2-methyltransferase activity"/>
    <property type="evidence" value="ECO:0007669"/>
    <property type="project" value="InterPro"/>
</dbReference>
<dbReference type="SUPFAM" id="SSF53335">
    <property type="entry name" value="S-adenosyl-L-methionine-dependent methyltransferases"/>
    <property type="match status" value="1"/>
</dbReference>
<dbReference type="EMBL" id="JACVXA010000067">
    <property type="protein sequence ID" value="MBE3640001.1"/>
    <property type="molecule type" value="Genomic_DNA"/>
</dbReference>
<dbReference type="Pfam" id="PF13649">
    <property type="entry name" value="Methyltransf_25"/>
    <property type="match status" value="1"/>
</dbReference>
<dbReference type="RefSeq" id="WP_193185381.1">
    <property type="nucleotide sequence ID" value="NZ_JACVXA010000067.1"/>
</dbReference>
<dbReference type="GO" id="GO:0032259">
    <property type="term" value="P:methylation"/>
    <property type="evidence" value="ECO:0007669"/>
    <property type="project" value="UniProtKB-KW"/>
</dbReference>
<dbReference type="PANTHER" id="PTHR43861">
    <property type="entry name" value="TRANS-ACONITATE 2-METHYLTRANSFERASE-RELATED"/>
    <property type="match status" value="1"/>
</dbReference>
<sequence>MTAGSGTDWNPEAYDRFRGLRLRPALDLLAQVPGLPAGEIVDLGCGSGAAGPALAQRFAGRVLHGLDRSPAMLEQAEQTGAYARLEQGNMDGWQATAPVALIFSNAALNWVGDHAGLLPRLAGQLAPGGVLAVQCPRQQQAPSHALLRSLSAQMFPDRFDWTGWREEVEDLSGYDRILTPLGRVSLWETVYAQVLPADPAAHPVRRFTESTAARRVLDRLDGAEAEAFLARYDAALEMAYPRRDDGSVLLPFRRIFFTLTRPEG</sequence>
<gene>
    <name evidence="4" type="ORF">ICN82_17490</name>
</gene>
<evidence type="ECO:0000256" key="2">
    <source>
        <dbReference type="ARBA" id="ARBA00022679"/>
    </source>
</evidence>
<dbReference type="Proteomes" id="UP000609121">
    <property type="component" value="Unassembled WGS sequence"/>
</dbReference>
<keyword evidence="1 4" id="KW-0489">Methyltransferase</keyword>
<dbReference type="Gene3D" id="3.40.50.150">
    <property type="entry name" value="Vaccinia Virus protein VP39"/>
    <property type="match status" value="1"/>
</dbReference>
<dbReference type="PANTHER" id="PTHR43861:SF1">
    <property type="entry name" value="TRANS-ACONITATE 2-METHYLTRANSFERASE"/>
    <property type="match status" value="1"/>
</dbReference>
<evidence type="ECO:0000256" key="1">
    <source>
        <dbReference type="ARBA" id="ARBA00022603"/>
    </source>
</evidence>
<proteinExistence type="predicted"/>
<evidence type="ECO:0000313" key="5">
    <source>
        <dbReference type="Proteomes" id="UP000609121"/>
    </source>
</evidence>